<dbReference type="EMBL" id="UYRT01099766">
    <property type="protein sequence ID" value="VDN42274.1"/>
    <property type="molecule type" value="Genomic_DNA"/>
</dbReference>
<dbReference type="Gene3D" id="3.30.1320.10">
    <property type="match status" value="1"/>
</dbReference>
<reference evidence="1 2" key="2">
    <citation type="submission" date="2018-11" db="EMBL/GenBank/DDBJ databases">
        <authorList>
            <consortium name="Pathogen Informatics"/>
        </authorList>
    </citation>
    <scope>NUCLEOTIDE SEQUENCE [LARGE SCALE GENOMIC DNA]</scope>
</reference>
<evidence type="ECO:0000313" key="1">
    <source>
        <dbReference type="EMBL" id="VDN42274.1"/>
    </source>
</evidence>
<proteinExistence type="predicted"/>
<evidence type="ECO:0000313" key="2">
    <source>
        <dbReference type="Proteomes" id="UP000271098"/>
    </source>
</evidence>
<evidence type="ECO:0000313" key="3">
    <source>
        <dbReference type="WBParaSite" id="GPUH_0002404101-mRNA-1"/>
    </source>
</evidence>
<accession>A0A183ESS0</accession>
<dbReference type="OrthoDB" id="407221at2759"/>
<dbReference type="InterPro" id="IPR023803">
    <property type="entry name" value="Ribosomal_bS16_dom_sf"/>
</dbReference>
<dbReference type="WBParaSite" id="GPUH_0002404101-mRNA-1">
    <property type="protein sequence ID" value="GPUH_0002404101-mRNA-1"/>
    <property type="gene ID" value="GPUH_0002404101"/>
</dbReference>
<organism evidence="3">
    <name type="scientific">Gongylonema pulchrum</name>
    <dbReference type="NCBI Taxonomy" id="637853"/>
    <lineage>
        <taxon>Eukaryota</taxon>
        <taxon>Metazoa</taxon>
        <taxon>Ecdysozoa</taxon>
        <taxon>Nematoda</taxon>
        <taxon>Chromadorea</taxon>
        <taxon>Rhabditida</taxon>
        <taxon>Spirurina</taxon>
        <taxon>Spiruromorpha</taxon>
        <taxon>Spiruroidea</taxon>
        <taxon>Gongylonematidae</taxon>
        <taxon>Gongylonema</taxon>
    </lineage>
</organism>
<dbReference type="AlphaFoldDB" id="A0A183ESS0"/>
<reference evidence="3" key="1">
    <citation type="submission" date="2016-06" db="UniProtKB">
        <authorList>
            <consortium name="WormBaseParasite"/>
        </authorList>
    </citation>
    <scope>IDENTIFICATION</scope>
</reference>
<dbReference type="SUPFAM" id="SSF54565">
    <property type="entry name" value="Ribosomal protein S16"/>
    <property type="match status" value="1"/>
</dbReference>
<sequence>MRVVQKTTAAALKYAAGRPSIGLALFGCKNRPAYRIVVLPDRAYGRPYEGSIIEEVILPLNFE</sequence>
<name>A0A183ESS0_9BILA</name>
<gene>
    <name evidence="1" type="ORF">GPUH_LOCUS24012</name>
</gene>
<dbReference type="Proteomes" id="UP000271098">
    <property type="component" value="Unassembled WGS sequence"/>
</dbReference>
<protein>
    <submittedName>
        <fullName evidence="3">DUF1015 domain-containing protein</fullName>
    </submittedName>
</protein>
<keyword evidence="2" id="KW-1185">Reference proteome</keyword>